<accession>A0A6C0ALU7</accession>
<protein>
    <submittedName>
        <fullName evidence="1">Uncharacterized protein</fullName>
    </submittedName>
</protein>
<dbReference type="AlphaFoldDB" id="A0A6C0ALU7"/>
<organism evidence="1">
    <name type="scientific">viral metagenome</name>
    <dbReference type="NCBI Taxonomy" id="1070528"/>
    <lineage>
        <taxon>unclassified sequences</taxon>
        <taxon>metagenomes</taxon>
        <taxon>organismal metagenomes</taxon>
    </lineage>
</organism>
<reference evidence="1" key="1">
    <citation type="journal article" date="2020" name="Nature">
        <title>Giant virus diversity and host interactions through global metagenomics.</title>
        <authorList>
            <person name="Schulz F."/>
            <person name="Roux S."/>
            <person name="Paez-Espino D."/>
            <person name="Jungbluth S."/>
            <person name="Walsh D.A."/>
            <person name="Denef V.J."/>
            <person name="McMahon K.D."/>
            <person name="Konstantinidis K.T."/>
            <person name="Eloe-Fadrosh E.A."/>
            <person name="Kyrpides N.C."/>
            <person name="Woyke T."/>
        </authorList>
    </citation>
    <scope>NUCLEOTIDE SEQUENCE</scope>
    <source>
        <strain evidence="1">GVMAG-S-1091796-13</strain>
    </source>
</reference>
<dbReference type="EMBL" id="MN740718">
    <property type="protein sequence ID" value="QHS80764.1"/>
    <property type="molecule type" value="Genomic_DNA"/>
</dbReference>
<proteinExistence type="predicted"/>
<name>A0A6C0ALU7_9ZZZZ</name>
<sequence>MSKRLGEHYNRYSESSFIESNQNQYNNQNYDVVYTNDSNAQYSISQEPDLQYEEKIHYLSISSKDRNVTAYPNVNHYSVKFPNEFKNIHSIELIQGIIPDQNDVQNEPYLLLQVDEIQDVMVSNDKNISNSFAILQLASPTRSGTFIQIDRRIHEYTVKCYDTPKAYLSKMTITILDSSGVPFNFGTDTPSPPNKAFQNTFIFKIVTLEKKRNALNHRNVY</sequence>
<evidence type="ECO:0000313" key="1">
    <source>
        <dbReference type="EMBL" id="QHS80764.1"/>
    </source>
</evidence>